<dbReference type="Proteomes" id="UP000769780">
    <property type="component" value="Unassembled WGS sequence"/>
</dbReference>
<keyword evidence="5" id="KW-1185">Reference proteome</keyword>
<name>A0ABS7K8Z1_9BACI</name>
<evidence type="ECO:0000313" key="4">
    <source>
        <dbReference type="EMBL" id="MBY0098732.1"/>
    </source>
</evidence>
<gene>
    <name evidence="4" type="ORF">H0185_18365</name>
</gene>
<evidence type="ECO:0000313" key="5">
    <source>
        <dbReference type="Proteomes" id="UP000769780"/>
    </source>
</evidence>
<evidence type="ECO:0000256" key="3">
    <source>
        <dbReference type="ARBA" id="ARBA00023315"/>
    </source>
</evidence>
<dbReference type="HAMAP" id="MF_00727">
    <property type="entry name" value="Tgl"/>
    <property type="match status" value="1"/>
</dbReference>
<dbReference type="Pfam" id="PF20085">
    <property type="entry name" value="TGL"/>
    <property type="match status" value="1"/>
</dbReference>
<keyword evidence="2" id="KW-0749">Sporulation</keyword>
<accession>A0ABS7K8Z1</accession>
<keyword evidence="3" id="KW-0012">Acyltransferase</keyword>
<dbReference type="InterPro" id="IPR020916">
    <property type="entry name" value="Gln_gamma-glutamylTfrase_bac"/>
</dbReference>
<dbReference type="EMBL" id="JACWFH010000026">
    <property type="protein sequence ID" value="MBY0098732.1"/>
    <property type="molecule type" value="Genomic_DNA"/>
</dbReference>
<comment type="caution">
    <text evidence="4">The sequence shown here is derived from an EMBL/GenBank/DDBJ whole genome shotgun (WGS) entry which is preliminary data.</text>
</comment>
<proteinExistence type="inferred from homology"/>
<sequence>MITIQIPGSISVQSLQGYQKDIYMEMEKSDEQFEYFTTEELRFELRLRENIIKAAIDLNDSGAVFTSFQYSNFNPAYWSKGRNGYLLRPDVLPTEAIQDIFINGKLYGFECSTAMVIVFYKAVLDSIRHSAFNYLFNNLLVWNWNYDPDLQIITRRGEAYVPGDVIYFSNPDYKEPIWIGANAVVLGGNQYYAHGIGIKTAAEMIAALNSLRKEGATRSAYVLKQHSRLNVRYLFQFSNLPRD</sequence>
<reference evidence="4 5" key="1">
    <citation type="submission" date="2020-07" db="EMBL/GenBank/DDBJ databases">
        <title>Fungal Genomes of the International Space Station.</title>
        <authorList>
            <person name="Seuylemezian A."/>
            <person name="Singh N.K."/>
            <person name="Wood J."/>
            <person name="Venkateswaran K."/>
        </authorList>
    </citation>
    <scope>NUCLEOTIDE SEQUENCE [LARGE SCALE GENOMIC DNA]</scope>
    <source>
        <strain evidence="4 5">PL-B2</strain>
    </source>
</reference>
<keyword evidence="1" id="KW-0808">Transferase</keyword>
<protein>
    <submittedName>
        <fullName evidence="4">Protein-glutamine gamma-glutamyltransferase</fullName>
    </submittedName>
</protein>
<organism evidence="4 5">
    <name type="scientific">Mesobacillus maritimus</name>
    <dbReference type="NCBI Taxonomy" id="1643336"/>
    <lineage>
        <taxon>Bacteria</taxon>
        <taxon>Bacillati</taxon>
        <taxon>Bacillota</taxon>
        <taxon>Bacilli</taxon>
        <taxon>Bacillales</taxon>
        <taxon>Bacillaceae</taxon>
        <taxon>Mesobacillus</taxon>
    </lineage>
</organism>
<evidence type="ECO:0000256" key="1">
    <source>
        <dbReference type="ARBA" id="ARBA00022679"/>
    </source>
</evidence>
<evidence type="ECO:0000256" key="2">
    <source>
        <dbReference type="ARBA" id="ARBA00022969"/>
    </source>
</evidence>